<dbReference type="AlphaFoldDB" id="A0A9N9BVS2"/>
<accession>A0A9N9BVS2</accession>
<reference evidence="1" key="1">
    <citation type="submission" date="2021-06" db="EMBL/GenBank/DDBJ databases">
        <authorList>
            <person name="Kallberg Y."/>
            <person name="Tangrot J."/>
            <person name="Rosling A."/>
        </authorList>
    </citation>
    <scope>NUCLEOTIDE SEQUENCE</scope>
    <source>
        <strain evidence="1">UK204</strain>
    </source>
</reference>
<dbReference type="EMBL" id="CAJVPQ010001984">
    <property type="protein sequence ID" value="CAG8578302.1"/>
    <property type="molecule type" value="Genomic_DNA"/>
</dbReference>
<evidence type="ECO:0000313" key="2">
    <source>
        <dbReference type="Proteomes" id="UP000789570"/>
    </source>
</evidence>
<organism evidence="1 2">
    <name type="scientific">Funneliformis caledonium</name>
    <dbReference type="NCBI Taxonomy" id="1117310"/>
    <lineage>
        <taxon>Eukaryota</taxon>
        <taxon>Fungi</taxon>
        <taxon>Fungi incertae sedis</taxon>
        <taxon>Mucoromycota</taxon>
        <taxon>Glomeromycotina</taxon>
        <taxon>Glomeromycetes</taxon>
        <taxon>Glomerales</taxon>
        <taxon>Glomeraceae</taxon>
        <taxon>Funneliformis</taxon>
    </lineage>
</organism>
<comment type="caution">
    <text evidence="1">The sequence shown here is derived from an EMBL/GenBank/DDBJ whole genome shotgun (WGS) entry which is preliminary data.</text>
</comment>
<dbReference type="Proteomes" id="UP000789570">
    <property type="component" value="Unassembled WGS sequence"/>
</dbReference>
<protein>
    <submittedName>
        <fullName evidence="1">4659_t:CDS:1</fullName>
    </submittedName>
</protein>
<evidence type="ECO:0000313" key="1">
    <source>
        <dbReference type="EMBL" id="CAG8578302.1"/>
    </source>
</evidence>
<sequence>MNDPVTRGSANTMLAFHLDLTCIISVPVFAKIIGSPLTPIESINYGILSTARLFRAKNLYGPFDDIVSINFGN</sequence>
<keyword evidence="2" id="KW-1185">Reference proteome</keyword>
<proteinExistence type="predicted"/>
<gene>
    <name evidence="1" type="ORF">FCALED_LOCUS7459</name>
</gene>
<name>A0A9N9BVS2_9GLOM</name>